<dbReference type="OrthoDB" id="432292at2759"/>
<evidence type="ECO:0000256" key="11">
    <source>
        <dbReference type="ARBA" id="ARBA00046750"/>
    </source>
</evidence>
<comment type="pathway">
    <text evidence="3 12">Protein modification; protein glycosylation.</text>
</comment>
<dbReference type="AlphaFoldDB" id="A0A9N9SNT7"/>
<comment type="subcellular location">
    <subcellularLocation>
        <location evidence="2 12">Endoplasmic reticulum membrane</location>
        <topology evidence="2 12">Multi-pass membrane protein</topology>
    </subcellularLocation>
</comment>
<dbReference type="PANTHER" id="PTHR12640:SF0">
    <property type="entry name" value="DOLICHYL-DIPHOSPHOOLIGOSACCHARIDE--PROTEIN GLYCOSYLTRANSFERASE SUBUNIT 2"/>
    <property type="match status" value="1"/>
</dbReference>
<evidence type="ECO:0000259" key="14">
    <source>
        <dbReference type="Pfam" id="PF23860"/>
    </source>
</evidence>
<sequence>MRISTYYTLETFILVFSIILALFCATTYASIGGYISQADKNKFIQILEKTLKVDGDDIISSYYGARGYQILTVPLDKKQTADNCAHLKKNFKHQSIESTFYVYSTWNILGCQGALHSPEVIKTIQAALEDNKSTLADIRYALEILTLLKQQIPGPAKVSQAIQAKLKEDDSLQNLGQAVHAASLLGDNGKFALDRVEDIVVQADEVDGKLLQWEGGLTTTSLLLTGLFRLPGNSPLTAVQADKFANYLLTRKTVQAAKGVLSFLDASLALSSSSVSPVSISIVGTPQVSADKPDLKVQVSNLFGVPHKTPPSPVVAEKVTKLADDSVVLSKQTLKAGAPSAEFILPLKLDPGLYKVVINAGSHSADFVVRALGSLTVKSVEIGLSDSDGGAAVKLTKLTYKNKLPKPLQADSSQSLLIKFSLSRTVHQAFLRLYSGKKEIIFVAEQDSSKLYLVEVNLEKELSQSGNFEMELILGDALITNPIRWGLGTIEVNLGPNAKEDVKAARGPKPEIQHLFRPAEKRPPEAVSLFFTALTAAPFLILLICWGRIGINLGNFTVLALPFHLGFGSILALFTLFWLKLDMFVTCAWLVPIGGFTFLSGHKLLSHLAASRKQDKADK</sequence>
<comment type="function">
    <text evidence="1 12">Subunit of the oligosaccharyl transferase (OST) complex that catalyzes the initial transfer of a defined glycan (Glc(3)Man(9)GlcNAc(2) in eukaryotes) from the lipid carrier dolichol-pyrophosphate to an asparagine residue within an Asn-X-Ser/Thr consensus motif in nascent polypeptide chains, the first step in protein N-glycosylation. N-glycosylation occurs cotranslationally and the complex associates with the Sec61 complex at the channel-forming translocon complex that mediates protein translocation across the endoplasmic reticulum (ER). All subunits are required for a maximal enzyme activity.</text>
</comment>
<feature type="domain" description="Ribophorin II third" evidence="14">
    <location>
        <begin position="379"/>
        <end position="492"/>
    </location>
</feature>
<keyword evidence="8 12" id="KW-0256">Endoplasmic reticulum</keyword>
<feature type="domain" description="Ribophorin II C-terminal" evidence="16">
    <location>
        <begin position="516"/>
        <end position="612"/>
    </location>
</feature>
<dbReference type="Pfam" id="PF25147">
    <property type="entry name" value="Ribophorin_II_C"/>
    <property type="match status" value="1"/>
</dbReference>
<evidence type="ECO:0000313" key="17">
    <source>
        <dbReference type="EMBL" id="CAG9826353.1"/>
    </source>
</evidence>
<evidence type="ECO:0000256" key="5">
    <source>
        <dbReference type="ARBA" id="ARBA00017612"/>
    </source>
</evidence>
<dbReference type="InterPro" id="IPR055374">
    <property type="entry name" value="Ribophorin_II_3rd"/>
</dbReference>
<evidence type="ECO:0000256" key="3">
    <source>
        <dbReference type="ARBA" id="ARBA00004922"/>
    </source>
</evidence>
<evidence type="ECO:0000256" key="9">
    <source>
        <dbReference type="ARBA" id="ARBA00022989"/>
    </source>
</evidence>
<feature type="transmembrane region" description="Helical" evidence="12">
    <location>
        <begin position="583"/>
        <end position="605"/>
    </location>
</feature>
<dbReference type="InterPro" id="IPR056790">
    <property type="entry name" value="Ribophorin_II_C"/>
</dbReference>
<gene>
    <name evidence="17" type="ORF">DIABBA_LOCUS478</name>
</gene>
<dbReference type="Pfam" id="PF05817">
    <property type="entry name" value="Ribophorin_II"/>
    <property type="match status" value="1"/>
</dbReference>
<evidence type="ECO:0000256" key="8">
    <source>
        <dbReference type="ARBA" id="ARBA00022824"/>
    </source>
</evidence>
<feature type="domain" description="Ribophorin II second" evidence="15">
    <location>
        <begin position="278"/>
        <end position="368"/>
    </location>
</feature>
<protein>
    <recommendedName>
        <fullName evidence="5 12">Dolichyl-diphosphooligosaccharide--protein glycosyltransferase subunit 2</fullName>
    </recommendedName>
    <alternativeName>
        <fullName evidence="12">Ribophorin-2</fullName>
    </alternativeName>
</protein>
<proteinExistence type="inferred from homology"/>
<comment type="caution">
    <text evidence="12">Lacks conserved residue(s) required for the propagation of feature annotation.</text>
</comment>
<evidence type="ECO:0000259" key="16">
    <source>
        <dbReference type="Pfam" id="PF25147"/>
    </source>
</evidence>
<feature type="transmembrane region" description="Helical" evidence="12">
    <location>
        <begin position="558"/>
        <end position="577"/>
    </location>
</feature>
<feature type="domain" description="Ribophorin II N-terminal" evidence="13">
    <location>
        <begin position="35"/>
        <end position="269"/>
    </location>
</feature>
<name>A0A9N9SNT7_DIABA</name>
<evidence type="ECO:0000256" key="6">
    <source>
        <dbReference type="ARBA" id="ARBA00022692"/>
    </source>
</evidence>
<keyword evidence="18" id="KW-1185">Reference proteome</keyword>
<organism evidence="17 18">
    <name type="scientific">Diabrotica balteata</name>
    <name type="common">Banded cucumber beetle</name>
    <dbReference type="NCBI Taxonomy" id="107213"/>
    <lineage>
        <taxon>Eukaryota</taxon>
        <taxon>Metazoa</taxon>
        <taxon>Ecdysozoa</taxon>
        <taxon>Arthropoda</taxon>
        <taxon>Hexapoda</taxon>
        <taxon>Insecta</taxon>
        <taxon>Pterygota</taxon>
        <taxon>Neoptera</taxon>
        <taxon>Endopterygota</taxon>
        <taxon>Coleoptera</taxon>
        <taxon>Polyphaga</taxon>
        <taxon>Cucujiformia</taxon>
        <taxon>Chrysomeloidea</taxon>
        <taxon>Chrysomelidae</taxon>
        <taxon>Galerucinae</taxon>
        <taxon>Diabroticina</taxon>
        <taxon>Diabroticites</taxon>
        <taxon>Diabrotica</taxon>
    </lineage>
</organism>
<keyword evidence="7" id="KW-0732">Signal</keyword>
<dbReference type="EMBL" id="OU898276">
    <property type="protein sequence ID" value="CAG9826353.1"/>
    <property type="molecule type" value="Genomic_DNA"/>
</dbReference>
<evidence type="ECO:0000259" key="13">
    <source>
        <dbReference type="Pfam" id="PF05817"/>
    </source>
</evidence>
<evidence type="ECO:0000256" key="1">
    <source>
        <dbReference type="ARBA" id="ARBA00002791"/>
    </source>
</evidence>
<dbReference type="InterPro" id="IPR008814">
    <property type="entry name" value="Swp1"/>
</dbReference>
<dbReference type="InterPro" id="IPR055373">
    <property type="entry name" value="Ribophorin_II_N"/>
</dbReference>
<dbReference type="Proteomes" id="UP001153709">
    <property type="component" value="Chromosome 1"/>
</dbReference>
<reference evidence="17" key="1">
    <citation type="submission" date="2022-01" db="EMBL/GenBank/DDBJ databases">
        <authorList>
            <person name="King R."/>
        </authorList>
    </citation>
    <scope>NUCLEOTIDE SEQUENCE</scope>
</reference>
<evidence type="ECO:0000256" key="4">
    <source>
        <dbReference type="ARBA" id="ARBA00009038"/>
    </source>
</evidence>
<accession>A0A9N9SNT7</accession>
<evidence type="ECO:0000313" key="18">
    <source>
        <dbReference type="Proteomes" id="UP001153709"/>
    </source>
</evidence>
<evidence type="ECO:0000259" key="15">
    <source>
        <dbReference type="Pfam" id="PF23861"/>
    </source>
</evidence>
<evidence type="ECO:0000256" key="10">
    <source>
        <dbReference type="ARBA" id="ARBA00023136"/>
    </source>
</evidence>
<evidence type="ECO:0000256" key="7">
    <source>
        <dbReference type="ARBA" id="ARBA00022729"/>
    </source>
</evidence>
<dbReference type="Pfam" id="PF23861">
    <property type="entry name" value="Ribophorin_II_2nd"/>
    <property type="match status" value="1"/>
</dbReference>
<dbReference type="Pfam" id="PF23860">
    <property type="entry name" value="Ribophorin_II_3rd"/>
    <property type="match status" value="1"/>
</dbReference>
<dbReference type="GO" id="GO:0008250">
    <property type="term" value="C:oligosaccharyltransferase complex"/>
    <property type="evidence" value="ECO:0007669"/>
    <property type="project" value="UniProtKB-UniRule"/>
</dbReference>
<keyword evidence="6 12" id="KW-0812">Transmembrane</keyword>
<comment type="subunit">
    <text evidence="11">Component of the oligosaccharyltransferase (OST) complex. OST exists in two different complex forms which contain common core subunits RPN1, RPN2, OST48, OST4, DAD1 and TMEM258, either STT3A or STT3B as catalytic subunits, and form-specific accessory subunits. STT3A complex assembly occurs through the formation of 3 subcomplexes. Subcomplex 1 contains RPN1 and TMEM258, subcomplex 2 contains the STT3A-specific subunits STT3A, DC2/OSTC, and KCP2 as well as the core subunit OST4, and subcomplex 3 contains RPN2, DAD1, and OST48. The STT3A complex can form stable complexes with the Sec61 complex or with both the Sec61 and TRAP complexes. Interacts with DDI2. Interacts with TMEM35A/NACHO.</text>
</comment>
<dbReference type="GO" id="GO:0006487">
    <property type="term" value="P:protein N-linked glycosylation"/>
    <property type="evidence" value="ECO:0007669"/>
    <property type="project" value="UniProtKB-UniRule"/>
</dbReference>
<evidence type="ECO:0000256" key="12">
    <source>
        <dbReference type="RuleBase" id="RU366029"/>
    </source>
</evidence>
<dbReference type="InterPro" id="IPR055375">
    <property type="entry name" value="Ribophorin_II_2nd"/>
</dbReference>
<evidence type="ECO:0000256" key="2">
    <source>
        <dbReference type="ARBA" id="ARBA00004477"/>
    </source>
</evidence>
<comment type="similarity">
    <text evidence="4 12">Belongs to the SWP1 family.</text>
</comment>
<keyword evidence="10 12" id="KW-0472">Membrane</keyword>
<feature type="transmembrane region" description="Helical" evidence="12">
    <location>
        <begin position="12"/>
        <end position="35"/>
    </location>
</feature>
<feature type="transmembrane region" description="Helical" evidence="12">
    <location>
        <begin position="526"/>
        <end position="546"/>
    </location>
</feature>
<dbReference type="PANTHER" id="PTHR12640">
    <property type="entry name" value="RIBOPHORIN II"/>
    <property type="match status" value="1"/>
</dbReference>
<keyword evidence="9 12" id="KW-1133">Transmembrane helix</keyword>